<dbReference type="VEuPathDB" id="FungiDB:A1O7_00205"/>
<dbReference type="OrthoDB" id="512915at2759"/>
<accession>W9WFW4</accession>
<gene>
    <name evidence="3" type="ORF">A1O7_00205</name>
</gene>
<comment type="caution">
    <text evidence="3">The sequence shown here is derived from an EMBL/GenBank/DDBJ whole genome shotgun (WGS) entry which is preliminary data.</text>
</comment>
<organism evidence="3 4">
    <name type="scientific">Cladophialophora yegresii CBS 114405</name>
    <dbReference type="NCBI Taxonomy" id="1182544"/>
    <lineage>
        <taxon>Eukaryota</taxon>
        <taxon>Fungi</taxon>
        <taxon>Dikarya</taxon>
        <taxon>Ascomycota</taxon>
        <taxon>Pezizomycotina</taxon>
        <taxon>Eurotiomycetes</taxon>
        <taxon>Chaetothyriomycetidae</taxon>
        <taxon>Chaetothyriales</taxon>
        <taxon>Herpotrichiellaceae</taxon>
        <taxon>Cladophialophora</taxon>
    </lineage>
</organism>
<dbReference type="PANTHER" id="PTHR31010">
    <property type="entry name" value="RAN-SPECIFIC GTPASE-ACTIVATING PROTEIN 30-RELATED"/>
    <property type="match status" value="1"/>
</dbReference>
<dbReference type="RefSeq" id="XP_007752437.1">
    <property type="nucleotide sequence ID" value="XM_007754247.1"/>
</dbReference>
<dbReference type="Pfam" id="PF05508">
    <property type="entry name" value="Ran-binding"/>
    <property type="match status" value="1"/>
</dbReference>
<feature type="coiled-coil region" evidence="1">
    <location>
        <begin position="80"/>
        <end position="107"/>
    </location>
</feature>
<feature type="compositionally biased region" description="Basic and acidic residues" evidence="2">
    <location>
        <begin position="654"/>
        <end position="671"/>
    </location>
</feature>
<feature type="compositionally biased region" description="Acidic residues" evidence="2">
    <location>
        <begin position="438"/>
        <end position="448"/>
    </location>
</feature>
<dbReference type="GeneID" id="19174822"/>
<evidence type="ECO:0000256" key="1">
    <source>
        <dbReference type="SAM" id="Coils"/>
    </source>
</evidence>
<keyword evidence="4" id="KW-1185">Reference proteome</keyword>
<feature type="compositionally biased region" description="Low complexity" evidence="2">
    <location>
        <begin position="472"/>
        <end position="488"/>
    </location>
</feature>
<evidence type="ECO:0000313" key="4">
    <source>
        <dbReference type="Proteomes" id="UP000019473"/>
    </source>
</evidence>
<reference evidence="3 4" key="1">
    <citation type="submission" date="2013-03" db="EMBL/GenBank/DDBJ databases">
        <title>The Genome Sequence of Cladophialophora yegresii CBS 114405.</title>
        <authorList>
            <consortium name="The Broad Institute Genomics Platform"/>
            <person name="Cuomo C."/>
            <person name="de Hoog S."/>
            <person name="Gorbushina A."/>
            <person name="Walker B."/>
            <person name="Young S.K."/>
            <person name="Zeng Q."/>
            <person name="Gargeya S."/>
            <person name="Fitzgerald M."/>
            <person name="Haas B."/>
            <person name="Abouelleil A."/>
            <person name="Allen A.W."/>
            <person name="Alvarado L."/>
            <person name="Arachchi H.M."/>
            <person name="Berlin A.M."/>
            <person name="Chapman S.B."/>
            <person name="Gainer-Dewar J."/>
            <person name="Goldberg J."/>
            <person name="Griggs A."/>
            <person name="Gujja S."/>
            <person name="Hansen M."/>
            <person name="Howarth C."/>
            <person name="Imamovic A."/>
            <person name="Ireland A."/>
            <person name="Larimer J."/>
            <person name="McCowan C."/>
            <person name="Murphy C."/>
            <person name="Pearson M."/>
            <person name="Poon T.W."/>
            <person name="Priest M."/>
            <person name="Roberts A."/>
            <person name="Saif S."/>
            <person name="Shea T."/>
            <person name="Sisk P."/>
            <person name="Sykes S."/>
            <person name="Wortman J."/>
            <person name="Nusbaum C."/>
            <person name="Birren B."/>
        </authorList>
    </citation>
    <scope>NUCLEOTIDE SEQUENCE [LARGE SCALE GENOMIC DNA]</scope>
    <source>
        <strain evidence="3 4">CBS 114405</strain>
    </source>
</reference>
<evidence type="ECO:0000313" key="3">
    <source>
        <dbReference type="EMBL" id="EXJ63870.1"/>
    </source>
</evidence>
<feature type="region of interest" description="Disordered" evidence="2">
    <location>
        <begin position="435"/>
        <end position="510"/>
    </location>
</feature>
<dbReference type="AlphaFoldDB" id="W9WFW4"/>
<dbReference type="GO" id="GO:0005634">
    <property type="term" value="C:nucleus"/>
    <property type="evidence" value="ECO:0007669"/>
    <property type="project" value="TreeGrafter"/>
</dbReference>
<keyword evidence="1" id="KW-0175">Coiled coil</keyword>
<evidence type="ECO:0008006" key="5">
    <source>
        <dbReference type="Google" id="ProtNLM"/>
    </source>
</evidence>
<protein>
    <recommendedName>
        <fullName evidence="5">RanGTP-binding protein</fullName>
    </recommendedName>
</protein>
<dbReference type="Proteomes" id="UP000019473">
    <property type="component" value="Unassembled WGS sequence"/>
</dbReference>
<dbReference type="GO" id="GO:0030695">
    <property type="term" value="F:GTPase regulator activity"/>
    <property type="evidence" value="ECO:0007669"/>
    <property type="project" value="TreeGrafter"/>
</dbReference>
<dbReference type="eggNOG" id="ENOG502R7I3">
    <property type="taxonomic scope" value="Eukaryota"/>
</dbReference>
<proteinExistence type="predicted"/>
<feature type="compositionally biased region" description="Pro residues" evidence="2">
    <location>
        <begin position="685"/>
        <end position="694"/>
    </location>
</feature>
<dbReference type="PANTHER" id="PTHR31010:SF2">
    <property type="entry name" value="RAN-SPECIFIC GTPASE-ACTIVATING PROTEIN 30"/>
    <property type="match status" value="1"/>
</dbReference>
<name>W9WFW4_9EURO</name>
<sequence length="741" mass="81636">MDIFLGKVTQQAMNYAIRSGVTITASYALRQSSKLLSSTPKSNIRDELYRLQQKLQHKIRIVSPAIDLIELIAARGNTSLESAVALVKELRLEIQSLGQRFAKAAEASEQINRKSSKWSSQARAQNEADLSLIIRDIRALLDRIEDAVPLINLAITTSGASLSTQLPQTVSPSRLLQASTFLTAGDTQYSMSPNHAVQIGPTFTLTVYMLFAGHNRPQDEEELRETTWKEVIHKARVKLRRVPLDLVTGSDNIPSADITSPVKLPSIDNNRPSIRGPTRADEYAYQLLIVEDFDDDRVHDFSDMPLRSQPSPFDDVALAGIRETIPVHEIGKIFYADTSKVLNIGSDAESNHPVLLLKRDLNAVPPRRMAERDDATGAWRDGEEGQEDIITLENYRQPQVGDDYRHAHAPAHDDTDPWRLPPSLDPEWIAFEVYTESEPSDSESEGAGEGEAAGGGEDSTLEDLPPTDEAASQLTSHLSSLHLNTPTPTLSPTPTTTPTPSHGHGQELRSTAPPWANKIVTSLSLLELLLRLTSLQQFQQQSHLSITDELLTFFLEESASTGAGGDERYRQHMRMEARRRVGWDPYNESPVKRRGEEYQYQYHDQNRNGDEHNDAYEDRSSYRGGGHGYDSPGSMNDGGRRATAALGWSPTSPRTRDGESRGDRDGGDRMRMTPNPMTPMSPMSSPLPSPPPATPAGKAGRAAWLRRDGDASRKGSPLRPATALTDEGIGTSPVSGADGKR</sequence>
<dbReference type="HOGENOM" id="CLU_014536_1_0_1"/>
<dbReference type="GO" id="GO:0005737">
    <property type="term" value="C:cytoplasm"/>
    <property type="evidence" value="ECO:0007669"/>
    <property type="project" value="TreeGrafter"/>
</dbReference>
<feature type="region of interest" description="Disordered" evidence="2">
    <location>
        <begin position="585"/>
        <end position="741"/>
    </location>
</feature>
<evidence type="ECO:0000256" key="2">
    <source>
        <dbReference type="SAM" id="MobiDB-lite"/>
    </source>
</evidence>
<feature type="compositionally biased region" description="Low complexity" evidence="2">
    <location>
        <begin position="672"/>
        <end position="684"/>
    </location>
</feature>
<dbReference type="EMBL" id="AMGW01000001">
    <property type="protein sequence ID" value="EXJ63870.1"/>
    <property type="molecule type" value="Genomic_DNA"/>
</dbReference>
<dbReference type="InterPro" id="IPR008812">
    <property type="entry name" value="Ran_GTP-bd-rel"/>
</dbReference>
<feature type="compositionally biased region" description="Basic and acidic residues" evidence="2">
    <location>
        <begin position="604"/>
        <end position="621"/>
    </location>
</feature>